<feature type="transmembrane region" description="Helical" evidence="1">
    <location>
        <begin position="21"/>
        <end position="44"/>
    </location>
</feature>
<name>A0ABW2M5Y7_9FLAO</name>
<gene>
    <name evidence="2" type="ORF">ACFQO9_16500</name>
</gene>
<sequence>MNEIQMNKIKEYEKHTKIRRAIFIIFLISLAVIIPLVFYIFTLNETLSFKNLDEESYSSRMNDSILYAIIMFGCLLLLIGPVVFVINNMFKRYLKFIRTLNVDDAEKLFSLNEKENFIYKYMPSYIVKENTITFFTMFHQNTINFNDITSIEVRQIFHKGYKAFVVIKTLNNKYSYTLSGNSFKVRNLITEALTANPKIINNENWNY</sequence>
<reference evidence="3" key="1">
    <citation type="journal article" date="2019" name="Int. J. Syst. Evol. Microbiol.">
        <title>The Global Catalogue of Microorganisms (GCM) 10K type strain sequencing project: providing services to taxonomists for standard genome sequencing and annotation.</title>
        <authorList>
            <consortium name="The Broad Institute Genomics Platform"/>
            <consortium name="The Broad Institute Genome Sequencing Center for Infectious Disease"/>
            <person name="Wu L."/>
            <person name="Ma J."/>
        </authorList>
    </citation>
    <scope>NUCLEOTIDE SEQUENCE [LARGE SCALE GENOMIC DNA]</scope>
    <source>
        <strain evidence="3">CCUG 54781</strain>
    </source>
</reference>
<dbReference type="Proteomes" id="UP001596550">
    <property type="component" value="Unassembled WGS sequence"/>
</dbReference>
<comment type="caution">
    <text evidence="2">The sequence shown here is derived from an EMBL/GenBank/DDBJ whole genome shotgun (WGS) entry which is preliminary data.</text>
</comment>
<organism evidence="2 3">
    <name type="scientific">Chryseobacterium zhengzhouense</name>
    <dbReference type="NCBI Taxonomy" id="1636086"/>
    <lineage>
        <taxon>Bacteria</taxon>
        <taxon>Pseudomonadati</taxon>
        <taxon>Bacteroidota</taxon>
        <taxon>Flavobacteriia</taxon>
        <taxon>Flavobacteriales</taxon>
        <taxon>Weeksellaceae</taxon>
        <taxon>Chryseobacterium group</taxon>
        <taxon>Chryseobacterium</taxon>
    </lineage>
</organism>
<keyword evidence="1" id="KW-1133">Transmembrane helix</keyword>
<keyword evidence="1" id="KW-0812">Transmembrane</keyword>
<protein>
    <recommendedName>
        <fullName evidence="4">YcxB-like protein domain-containing protein</fullName>
    </recommendedName>
</protein>
<feature type="transmembrane region" description="Helical" evidence="1">
    <location>
        <begin position="64"/>
        <end position="86"/>
    </location>
</feature>
<evidence type="ECO:0000313" key="2">
    <source>
        <dbReference type="EMBL" id="MFC7348321.1"/>
    </source>
</evidence>
<evidence type="ECO:0000313" key="3">
    <source>
        <dbReference type="Proteomes" id="UP001596550"/>
    </source>
</evidence>
<keyword evidence="3" id="KW-1185">Reference proteome</keyword>
<dbReference type="EMBL" id="JBHTCR010000009">
    <property type="protein sequence ID" value="MFC7348321.1"/>
    <property type="molecule type" value="Genomic_DNA"/>
</dbReference>
<evidence type="ECO:0008006" key="4">
    <source>
        <dbReference type="Google" id="ProtNLM"/>
    </source>
</evidence>
<proteinExistence type="predicted"/>
<dbReference type="RefSeq" id="WP_378181796.1">
    <property type="nucleotide sequence ID" value="NZ_JBHTCR010000009.1"/>
</dbReference>
<accession>A0ABW2M5Y7</accession>
<evidence type="ECO:0000256" key="1">
    <source>
        <dbReference type="SAM" id="Phobius"/>
    </source>
</evidence>
<keyword evidence="1" id="KW-0472">Membrane</keyword>